<proteinExistence type="inferred from homology"/>
<evidence type="ECO:0000313" key="8">
    <source>
        <dbReference type="Proteomes" id="UP000472263"/>
    </source>
</evidence>
<evidence type="ECO:0000313" key="7">
    <source>
        <dbReference type="Ensembl" id="ENSMMDP00005027265.1"/>
    </source>
</evidence>
<evidence type="ECO:0000256" key="6">
    <source>
        <dbReference type="SAM" id="SignalP"/>
    </source>
</evidence>
<dbReference type="GeneTree" id="ENSGT00390000004904"/>
<dbReference type="Proteomes" id="UP000472263">
    <property type="component" value="Chromosome 24"/>
</dbReference>
<gene>
    <name evidence="7" type="primary">c24h6orf58</name>
</gene>
<evidence type="ECO:0000256" key="3">
    <source>
        <dbReference type="ARBA" id="ARBA00022525"/>
    </source>
</evidence>
<reference evidence="7" key="1">
    <citation type="submission" date="2019-06" db="EMBL/GenBank/DDBJ databases">
        <authorList>
            <consortium name="Wellcome Sanger Institute Data Sharing"/>
        </authorList>
    </citation>
    <scope>NUCLEOTIDE SEQUENCE [LARGE SCALE GENOMIC DNA]</scope>
</reference>
<reference evidence="7" key="3">
    <citation type="submission" date="2025-09" db="UniProtKB">
        <authorList>
            <consortium name="Ensembl"/>
        </authorList>
    </citation>
    <scope>IDENTIFICATION</scope>
</reference>
<name>A0A667YAU2_9TELE</name>
<feature type="chain" id="PRO_5025531026" description="Protein LEG1 homolog" evidence="6">
    <location>
        <begin position="34"/>
        <end position="368"/>
    </location>
</feature>
<feature type="signal peptide" evidence="6">
    <location>
        <begin position="1"/>
        <end position="33"/>
    </location>
</feature>
<evidence type="ECO:0000256" key="4">
    <source>
        <dbReference type="ARBA" id="ARBA00022729"/>
    </source>
</evidence>
<dbReference type="CTD" id="796447"/>
<evidence type="ECO:0000256" key="2">
    <source>
        <dbReference type="ARBA" id="ARBA00009122"/>
    </source>
</evidence>
<sequence>MLMSAFLCPCVPAMLRPLGLCLLLACAVALTSSAVIVENGLPILWASTTAQLTDMPTQEGVLTPDPWKYLERMSLFRFIIAATDPFMGTMGTNATDSPVWGLPLQLGWLQKSGRLADPTGTSTCGDTMCISPQSWWACINYFVSVLPFLSAVQQGLMGEGVQVRMQVPAGAEDYCTTYNDCVARYPEPMAKWDAFYQGLKTDSTDSTDSTKSDLEKKDDILGLFWDAQRTSLHTSACNARQSHYATPEVSFANSWLNSAEYIAAVHFQSNIQNSVPFMTPLPSRVLKAGDQPPIDDLSTEENHSLKTFGWMKTMNTLMGGRLVTKWRDSMCSIERRAKGRDLLEQLVLNPSFPYSSFLTFMASMATAC</sequence>
<protein>
    <recommendedName>
        <fullName evidence="9">Protein LEG1 homolog</fullName>
    </recommendedName>
</protein>
<dbReference type="InParanoid" id="A0A667YAU2"/>
<evidence type="ECO:0008006" key="9">
    <source>
        <dbReference type="Google" id="ProtNLM"/>
    </source>
</evidence>
<dbReference type="PANTHER" id="PTHR18820:SF1">
    <property type="entry name" value="PROTEIN LEG1 HOMOLOG"/>
    <property type="match status" value="1"/>
</dbReference>
<keyword evidence="8" id="KW-1185">Reference proteome</keyword>
<evidence type="ECO:0000256" key="1">
    <source>
        <dbReference type="ARBA" id="ARBA00004613"/>
    </source>
</evidence>
<dbReference type="FunCoup" id="A0A667YAU2">
    <property type="interactions" value="1150"/>
</dbReference>
<keyword evidence="3" id="KW-0964">Secreted</keyword>
<dbReference type="GeneID" id="115356497"/>
<dbReference type="RefSeq" id="XP_029903535.1">
    <property type="nucleotide sequence ID" value="XM_030047675.1"/>
</dbReference>
<dbReference type="AlphaFoldDB" id="A0A667YAU2"/>
<dbReference type="Pfam" id="PF05612">
    <property type="entry name" value="Leg1"/>
    <property type="match status" value="1"/>
</dbReference>
<dbReference type="InterPro" id="IPR008499">
    <property type="entry name" value="Leg1"/>
</dbReference>
<dbReference type="OrthoDB" id="17046at2759"/>
<comment type="similarity">
    <text evidence="2">Belongs to the LEG1 family.</text>
</comment>
<evidence type="ECO:0000256" key="5">
    <source>
        <dbReference type="ARBA" id="ARBA00023180"/>
    </source>
</evidence>
<dbReference type="Ensembl" id="ENSMMDT00005027837.1">
    <property type="protein sequence ID" value="ENSMMDP00005027265.1"/>
    <property type="gene ID" value="ENSMMDG00005012996.1"/>
</dbReference>
<comment type="subcellular location">
    <subcellularLocation>
        <location evidence="1">Secreted</location>
    </subcellularLocation>
</comment>
<reference evidence="7" key="2">
    <citation type="submission" date="2025-08" db="UniProtKB">
        <authorList>
            <consortium name="Ensembl"/>
        </authorList>
    </citation>
    <scope>IDENTIFICATION</scope>
</reference>
<dbReference type="GO" id="GO:0005615">
    <property type="term" value="C:extracellular space"/>
    <property type="evidence" value="ECO:0007669"/>
    <property type="project" value="TreeGrafter"/>
</dbReference>
<keyword evidence="5" id="KW-0325">Glycoprotein</keyword>
<organism evidence="7 8">
    <name type="scientific">Myripristis murdjan</name>
    <name type="common">pinecone soldierfish</name>
    <dbReference type="NCBI Taxonomy" id="586833"/>
    <lineage>
        <taxon>Eukaryota</taxon>
        <taxon>Metazoa</taxon>
        <taxon>Chordata</taxon>
        <taxon>Craniata</taxon>
        <taxon>Vertebrata</taxon>
        <taxon>Euteleostomi</taxon>
        <taxon>Actinopterygii</taxon>
        <taxon>Neopterygii</taxon>
        <taxon>Teleostei</taxon>
        <taxon>Neoteleostei</taxon>
        <taxon>Acanthomorphata</taxon>
        <taxon>Holocentriformes</taxon>
        <taxon>Holocentridae</taxon>
        <taxon>Myripristis</taxon>
    </lineage>
</organism>
<accession>A0A667YAU2</accession>
<dbReference type="PANTHER" id="PTHR18820">
    <property type="entry name" value="LEG1"/>
    <property type="match status" value="1"/>
</dbReference>
<keyword evidence="4 6" id="KW-0732">Signal</keyword>